<evidence type="ECO:0000259" key="1">
    <source>
        <dbReference type="Pfam" id="PF16064"/>
    </source>
</evidence>
<dbReference type="Pfam" id="PF16064">
    <property type="entry name" value="DUF4806"/>
    <property type="match status" value="1"/>
</dbReference>
<comment type="caution">
    <text evidence="2">The sequence shown here is derived from an EMBL/GenBank/DDBJ whole genome shotgun (WGS) entry which is preliminary data.</text>
</comment>
<evidence type="ECO:0000313" key="3">
    <source>
        <dbReference type="Proteomes" id="UP001353858"/>
    </source>
</evidence>
<proteinExistence type="predicted"/>
<dbReference type="Proteomes" id="UP001353858">
    <property type="component" value="Unassembled WGS sequence"/>
</dbReference>
<feature type="domain" description="DUF4806" evidence="1">
    <location>
        <begin position="83"/>
        <end position="164"/>
    </location>
</feature>
<dbReference type="InterPro" id="IPR032071">
    <property type="entry name" value="DUF4806"/>
</dbReference>
<keyword evidence="3" id="KW-1185">Reference proteome</keyword>
<dbReference type="EMBL" id="JARPUR010000002">
    <property type="protein sequence ID" value="KAK4882366.1"/>
    <property type="molecule type" value="Genomic_DNA"/>
</dbReference>
<sequence length="198" mass="23033">MPSVYQELPPPTQPPDMANAEIQPVADNRPIVFNRGRPTTVEEKLDHIINMLGAMKMEIEDLKWNKQNGYPGTALQVTDSDLNLPIKSIEELQTFETQVINDPDLKQKLVQYLQHFGGMSAKDLHTRCYKRLFTNALCEECSWKGFRKNFKMEDLTVTKCLYDAVNGTFPTTLKEFELLTRDYLRHAKQRKERELNKR</sequence>
<dbReference type="AlphaFoldDB" id="A0AAN7PK81"/>
<evidence type="ECO:0000313" key="2">
    <source>
        <dbReference type="EMBL" id="KAK4882366.1"/>
    </source>
</evidence>
<name>A0AAN7PK81_9COLE</name>
<organism evidence="2 3">
    <name type="scientific">Aquatica leii</name>
    <dbReference type="NCBI Taxonomy" id="1421715"/>
    <lineage>
        <taxon>Eukaryota</taxon>
        <taxon>Metazoa</taxon>
        <taxon>Ecdysozoa</taxon>
        <taxon>Arthropoda</taxon>
        <taxon>Hexapoda</taxon>
        <taxon>Insecta</taxon>
        <taxon>Pterygota</taxon>
        <taxon>Neoptera</taxon>
        <taxon>Endopterygota</taxon>
        <taxon>Coleoptera</taxon>
        <taxon>Polyphaga</taxon>
        <taxon>Elateriformia</taxon>
        <taxon>Elateroidea</taxon>
        <taxon>Lampyridae</taxon>
        <taxon>Luciolinae</taxon>
        <taxon>Aquatica</taxon>
    </lineage>
</organism>
<protein>
    <recommendedName>
        <fullName evidence="1">DUF4806 domain-containing protein</fullName>
    </recommendedName>
</protein>
<dbReference type="PANTHER" id="PTHR34153">
    <property type="entry name" value="SI:CH211-262H13.3-RELATED-RELATED"/>
    <property type="match status" value="1"/>
</dbReference>
<gene>
    <name evidence="2" type="ORF">RN001_005685</name>
</gene>
<dbReference type="PANTHER" id="PTHR34153:SF2">
    <property type="entry name" value="SI:CH211-262H13.3-RELATED"/>
    <property type="match status" value="1"/>
</dbReference>
<accession>A0AAN7PK81</accession>
<reference evidence="3" key="1">
    <citation type="submission" date="2023-01" db="EMBL/GenBank/DDBJ databases">
        <title>Key to firefly adult light organ development and bioluminescence: homeobox transcription factors regulate luciferase expression and transportation to peroxisome.</title>
        <authorList>
            <person name="Fu X."/>
        </authorList>
    </citation>
    <scope>NUCLEOTIDE SEQUENCE [LARGE SCALE GENOMIC DNA]</scope>
</reference>